<dbReference type="InterPro" id="IPR013766">
    <property type="entry name" value="Thioredoxin_domain"/>
</dbReference>
<dbReference type="RefSeq" id="WP_342825536.1">
    <property type="nucleotide sequence ID" value="NZ_CP046146.1"/>
</dbReference>
<keyword evidence="1" id="KW-0472">Membrane</keyword>
<sequence>MLELFNQYSAFITIPGIIVLLIALLPIKGKRRQIVIYSIAGIIGLSAVLILRPGDSSVATEAEAHNLITSGSPVFVEFFSNSCTACLASQPIVQSLEGEMDEDVQFLKLNVQDSIAAQLVRDYRAYLTPTFVVIGSDGEVVWRQSGGLLDKGKALEALAEA</sequence>
<evidence type="ECO:0000256" key="1">
    <source>
        <dbReference type="SAM" id="Phobius"/>
    </source>
</evidence>
<dbReference type="EMBL" id="CP046147">
    <property type="protein sequence ID" value="WFG40309.1"/>
    <property type="molecule type" value="Genomic_DNA"/>
</dbReference>
<dbReference type="InterPro" id="IPR036249">
    <property type="entry name" value="Thioredoxin-like_sf"/>
</dbReference>
<reference evidence="5 6" key="1">
    <citation type="submission" date="2019-11" db="EMBL/GenBank/DDBJ databases">
        <authorList>
            <person name="Cho J.-C."/>
        </authorList>
    </citation>
    <scope>NUCLEOTIDE SEQUENCE [LARGE SCALE GENOMIC DNA]</scope>
    <source>
        <strain evidence="4 5">JH1073</strain>
        <strain evidence="3 6">JH702</strain>
    </source>
</reference>
<dbReference type="CDD" id="cd02947">
    <property type="entry name" value="TRX_family"/>
    <property type="match status" value="1"/>
</dbReference>
<feature type="transmembrane region" description="Helical" evidence="1">
    <location>
        <begin position="6"/>
        <end position="27"/>
    </location>
</feature>
<protein>
    <recommendedName>
        <fullName evidence="2">Thioredoxin domain-containing protein</fullName>
    </recommendedName>
</protein>
<feature type="domain" description="Thioredoxin" evidence="2">
    <location>
        <begin position="51"/>
        <end position="161"/>
    </location>
</feature>
<name>A0AAJ6CVL7_9CHLR</name>
<gene>
    <name evidence="3" type="ORF">GKO46_09495</name>
    <name evidence="4" type="ORF">GKO48_12045</name>
</gene>
<evidence type="ECO:0000259" key="2">
    <source>
        <dbReference type="PROSITE" id="PS51352"/>
    </source>
</evidence>
<reference evidence="5" key="3">
    <citation type="submission" date="2023-06" db="EMBL/GenBank/DDBJ databases">
        <title>Pangenomics reveal diversification of enzyme families and niche specialization in globally abundant SAR202 bacteria.</title>
        <authorList>
            <person name="Saw J.H.W."/>
        </authorList>
    </citation>
    <scope>NUCLEOTIDE SEQUENCE [LARGE SCALE GENOMIC DNA]</scope>
    <source>
        <strain evidence="5">JH1073</strain>
    </source>
</reference>
<dbReference type="EMBL" id="WMBE01000003">
    <property type="protein sequence ID" value="MDG0867302.1"/>
    <property type="molecule type" value="Genomic_DNA"/>
</dbReference>
<dbReference type="PROSITE" id="PS51352">
    <property type="entry name" value="THIOREDOXIN_2"/>
    <property type="match status" value="1"/>
</dbReference>
<evidence type="ECO:0000313" key="5">
    <source>
        <dbReference type="Proteomes" id="UP001219901"/>
    </source>
</evidence>
<keyword evidence="5" id="KW-1185">Reference proteome</keyword>
<dbReference type="SUPFAM" id="SSF52833">
    <property type="entry name" value="Thioredoxin-like"/>
    <property type="match status" value="1"/>
</dbReference>
<feature type="transmembrane region" description="Helical" evidence="1">
    <location>
        <begin position="34"/>
        <end position="51"/>
    </location>
</feature>
<dbReference type="Proteomes" id="UP001321249">
    <property type="component" value="Unassembled WGS sequence"/>
</dbReference>
<evidence type="ECO:0000313" key="4">
    <source>
        <dbReference type="EMBL" id="WFG40309.1"/>
    </source>
</evidence>
<reference evidence="4" key="2">
    <citation type="journal article" date="2023" name="Nat. Commun.">
        <title>Cultivation of marine bacteria of the SAR202 clade.</title>
        <authorList>
            <person name="Lim Y."/>
            <person name="Seo J.H."/>
            <person name="Giovannoni S.J."/>
            <person name="Kang I."/>
            <person name="Cho J.C."/>
        </authorList>
    </citation>
    <scope>NUCLEOTIDE SEQUENCE</scope>
    <source>
        <strain evidence="4">JH1073</strain>
    </source>
</reference>
<dbReference type="AlphaFoldDB" id="A0AAJ6CVL7"/>
<evidence type="ECO:0000313" key="3">
    <source>
        <dbReference type="EMBL" id="MDG0867302.1"/>
    </source>
</evidence>
<organism evidence="4 5">
    <name type="scientific">Candidatus Lucifugimonas marina</name>
    <dbReference type="NCBI Taxonomy" id="3038979"/>
    <lineage>
        <taxon>Bacteria</taxon>
        <taxon>Bacillati</taxon>
        <taxon>Chloroflexota</taxon>
        <taxon>Dehalococcoidia</taxon>
        <taxon>SAR202 cluster</taxon>
        <taxon>Candidatus Lucifugimonadales</taxon>
        <taxon>Candidatus Lucifugimonadaceae</taxon>
        <taxon>Candidatus Lucifugimonas</taxon>
    </lineage>
</organism>
<dbReference type="Gene3D" id="3.40.30.10">
    <property type="entry name" value="Glutaredoxin"/>
    <property type="match status" value="1"/>
</dbReference>
<proteinExistence type="predicted"/>
<evidence type="ECO:0000313" key="6">
    <source>
        <dbReference type="Proteomes" id="UP001321249"/>
    </source>
</evidence>
<keyword evidence="1" id="KW-1133">Transmembrane helix</keyword>
<keyword evidence="1" id="KW-0812">Transmembrane</keyword>
<dbReference type="Proteomes" id="UP001219901">
    <property type="component" value="Chromosome"/>
</dbReference>
<dbReference type="Pfam" id="PF00085">
    <property type="entry name" value="Thioredoxin"/>
    <property type="match status" value="1"/>
</dbReference>
<accession>A0AAJ6CVL7</accession>